<dbReference type="EMBL" id="AJWK01025076">
    <property type="status" value="NOT_ANNOTATED_CDS"/>
    <property type="molecule type" value="Genomic_DNA"/>
</dbReference>
<keyword evidence="4" id="KW-0862">Zinc</keyword>
<keyword evidence="2" id="KW-0677">Repeat</keyword>
<dbReference type="Pfam" id="PF00096">
    <property type="entry name" value="zf-C2H2"/>
    <property type="match status" value="4"/>
</dbReference>
<evidence type="ECO:0000256" key="6">
    <source>
        <dbReference type="SAM" id="MobiDB-lite"/>
    </source>
</evidence>
<feature type="domain" description="C2H2-type" evidence="7">
    <location>
        <begin position="508"/>
        <end position="536"/>
    </location>
</feature>
<dbReference type="AlphaFoldDB" id="A0A1B0CRP8"/>
<dbReference type="InterPro" id="IPR013087">
    <property type="entry name" value="Znf_C2H2_type"/>
</dbReference>
<dbReference type="PANTHER" id="PTHR24379:SF121">
    <property type="entry name" value="C2H2-TYPE DOMAIN-CONTAINING PROTEIN"/>
    <property type="match status" value="1"/>
</dbReference>
<feature type="domain" description="C2H2-type" evidence="7">
    <location>
        <begin position="390"/>
        <end position="419"/>
    </location>
</feature>
<evidence type="ECO:0000256" key="1">
    <source>
        <dbReference type="ARBA" id="ARBA00022723"/>
    </source>
</evidence>
<dbReference type="EnsemblMetazoa" id="LLOJ007546-RA">
    <property type="protein sequence ID" value="LLOJ007546-PA"/>
    <property type="gene ID" value="LLOJ007546"/>
</dbReference>
<feature type="domain" description="C2H2-type" evidence="7">
    <location>
        <begin position="129"/>
        <end position="156"/>
    </location>
</feature>
<reference evidence="8" key="1">
    <citation type="submission" date="2020-05" db="UniProtKB">
        <authorList>
            <consortium name="EnsemblMetazoa"/>
        </authorList>
    </citation>
    <scope>IDENTIFICATION</scope>
    <source>
        <strain evidence="8">Jacobina</strain>
    </source>
</reference>
<dbReference type="SMART" id="SM00355">
    <property type="entry name" value="ZnF_C2H2"/>
    <property type="match status" value="11"/>
</dbReference>
<name>A0A1B0CRP8_LUTLO</name>
<feature type="domain" description="C2H2-type" evidence="7">
    <location>
        <begin position="229"/>
        <end position="257"/>
    </location>
</feature>
<feature type="domain" description="C2H2-type" evidence="7">
    <location>
        <begin position="100"/>
        <end position="123"/>
    </location>
</feature>
<evidence type="ECO:0000256" key="4">
    <source>
        <dbReference type="ARBA" id="ARBA00022833"/>
    </source>
</evidence>
<dbReference type="VEuPathDB" id="VectorBase:LLONM1_009248"/>
<dbReference type="InterPro" id="IPR036236">
    <property type="entry name" value="Znf_C2H2_sf"/>
</dbReference>
<dbReference type="GO" id="GO:0008270">
    <property type="term" value="F:zinc ion binding"/>
    <property type="evidence" value="ECO:0007669"/>
    <property type="project" value="UniProtKB-KW"/>
</dbReference>
<dbReference type="VEuPathDB" id="VectorBase:LLONM1_000403"/>
<organism evidence="8 9">
    <name type="scientific">Lutzomyia longipalpis</name>
    <name type="common">Sand fly</name>
    <dbReference type="NCBI Taxonomy" id="7200"/>
    <lineage>
        <taxon>Eukaryota</taxon>
        <taxon>Metazoa</taxon>
        <taxon>Ecdysozoa</taxon>
        <taxon>Arthropoda</taxon>
        <taxon>Hexapoda</taxon>
        <taxon>Insecta</taxon>
        <taxon>Pterygota</taxon>
        <taxon>Neoptera</taxon>
        <taxon>Endopterygota</taxon>
        <taxon>Diptera</taxon>
        <taxon>Nematocera</taxon>
        <taxon>Psychodoidea</taxon>
        <taxon>Psychodidae</taxon>
        <taxon>Lutzomyia</taxon>
        <taxon>Lutzomyia</taxon>
    </lineage>
</organism>
<evidence type="ECO:0000256" key="2">
    <source>
        <dbReference type="ARBA" id="ARBA00022737"/>
    </source>
</evidence>
<accession>A0A1B0CRP8</accession>
<evidence type="ECO:0000256" key="3">
    <source>
        <dbReference type="ARBA" id="ARBA00022771"/>
    </source>
</evidence>
<feature type="domain" description="C2H2-type" evidence="7">
    <location>
        <begin position="479"/>
        <end position="508"/>
    </location>
</feature>
<dbReference type="PROSITE" id="PS50157">
    <property type="entry name" value="ZINC_FINGER_C2H2_2"/>
    <property type="match status" value="7"/>
</dbReference>
<feature type="region of interest" description="Disordered" evidence="6">
    <location>
        <begin position="310"/>
        <end position="333"/>
    </location>
</feature>
<protein>
    <recommendedName>
        <fullName evidence="7">C2H2-type domain-containing protein</fullName>
    </recommendedName>
</protein>
<keyword evidence="3 5" id="KW-0863">Zinc-finger</keyword>
<feature type="domain" description="C2H2-type" evidence="7">
    <location>
        <begin position="450"/>
        <end position="477"/>
    </location>
</feature>
<evidence type="ECO:0000259" key="7">
    <source>
        <dbReference type="PROSITE" id="PS50157"/>
    </source>
</evidence>
<evidence type="ECO:0000256" key="5">
    <source>
        <dbReference type="PROSITE-ProRule" id="PRU00042"/>
    </source>
</evidence>
<sequence>MRNNLNEFDIKQRIFLVKNFYQELGEFVCVKNNYEDFYGGRNTHPEITREVLTELINLFEETGSVWSDLCYRNNQLNKKKFLQENCKSPQKFPSESGEQYQCEVCEKSFFNLRNLKRHVLEFHEIGDLYKCEICSKDFHKKQQLVQHRRSHWGEISHTGRQRRNFFDFQQCEDCGKLFFDNSYQEHLLAHSMENPEKCNICGKVFNCWKYGYQVHMMIHRGNMEKLILLSCKVCGQEMGGERTLKFHMKKIHRGQEDAVQGSNAFYGEEDVKIKIEVDDGINSEIFYPDPIVVAPLNVVEKTINQYNKAVDTTSQENEETEGNEGSNDFSEDENFEEFFTKPQESATKVPKSVEKFVLCHVCGMEISAKSGCVESRLASHMKKHSDVLNYKCSVRGCYRAYKWYSSLRLHEASHRELQRTNYKCDLCSKSFVFAYLLKKSPQPKESQNSFKCVICNRSYPFQNMLLKHKKTHEKSEEAIKCPELGCNKSFPIEKYLKIHMMRHNEHRFKCANCNCSYKDRRHIKLHMAMVHLKLEPQHKCQFCPYKTWYSAQFRRHLKRHK</sequence>
<dbReference type="Gene3D" id="3.30.160.60">
    <property type="entry name" value="Classic Zinc Finger"/>
    <property type="match status" value="6"/>
</dbReference>
<proteinExistence type="predicted"/>
<keyword evidence="9" id="KW-1185">Reference proteome</keyword>
<dbReference type="VEuPathDB" id="VectorBase:LLOJ007546"/>
<dbReference type="PROSITE" id="PS00028">
    <property type="entry name" value="ZINC_FINGER_C2H2_1"/>
    <property type="match status" value="7"/>
</dbReference>
<dbReference type="Proteomes" id="UP000092461">
    <property type="component" value="Unassembled WGS sequence"/>
</dbReference>
<dbReference type="PANTHER" id="PTHR24379">
    <property type="entry name" value="KRAB AND ZINC FINGER DOMAIN-CONTAINING"/>
    <property type="match status" value="1"/>
</dbReference>
<keyword evidence="1" id="KW-0479">Metal-binding</keyword>
<dbReference type="EMBL" id="AJWK01025075">
    <property type="status" value="NOT_ANNOTATED_CDS"/>
    <property type="molecule type" value="Genomic_DNA"/>
</dbReference>
<dbReference type="SUPFAM" id="SSF57667">
    <property type="entry name" value="beta-beta-alpha zinc fingers"/>
    <property type="match status" value="5"/>
</dbReference>
<evidence type="ECO:0000313" key="9">
    <source>
        <dbReference type="Proteomes" id="UP000092461"/>
    </source>
</evidence>
<evidence type="ECO:0000313" key="8">
    <source>
        <dbReference type="EnsemblMetazoa" id="LLOJ007546-PA"/>
    </source>
</evidence>